<dbReference type="EMBL" id="JBDIMF010000002">
    <property type="protein sequence ID" value="MEN2786503.1"/>
    <property type="molecule type" value="Genomic_DNA"/>
</dbReference>
<protein>
    <submittedName>
        <fullName evidence="5">Helix-turn-helix transcriptional regulator</fullName>
    </submittedName>
</protein>
<evidence type="ECO:0000256" key="1">
    <source>
        <dbReference type="ARBA" id="ARBA00023015"/>
    </source>
</evidence>
<dbReference type="SUPFAM" id="SSF47413">
    <property type="entry name" value="lambda repressor-like DNA-binding domains"/>
    <property type="match status" value="1"/>
</dbReference>
<keyword evidence="2" id="KW-0238">DNA-binding</keyword>
<dbReference type="Pfam" id="PF01381">
    <property type="entry name" value="HTH_3"/>
    <property type="match status" value="1"/>
</dbReference>
<dbReference type="CDD" id="cd00093">
    <property type="entry name" value="HTH_XRE"/>
    <property type="match status" value="1"/>
</dbReference>
<evidence type="ECO:0000313" key="5">
    <source>
        <dbReference type="EMBL" id="MEN2786503.1"/>
    </source>
</evidence>
<evidence type="ECO:0000259" key="4">
    <source>
        <dbReference type="PROSITE" id="PS50943"/>
    </source>
</evidence>
<dbReference type="PROSITE" id="PS50943">
    <property type="entry name" value="HTH_CROC1"/>
    <property type="match status" value="1"/>
</dbReference>
<reference evidence="5 6" key="1">
    <citation type="submission" date="2024-05" db="EMBL/GenBank/DDBJ databases">
        <authorList>
            <person name="Liu Q."/>
            <person name="Xin Y.-H."/>
        </authorList>
    </citation>
    <scope>NUCLEOTIDE SEQUENCE [LARGE SCALE GENOMIC DNA]</scope>
    <source>
        <strain evidence="5 6">CGMCC 1.15349</strain>
    </source>
</reference>
<sequence>MDVLQRLGQNIRRLRRARGLAQEKFALQFGIDRTYVSGIERGARNPTVTVVQRFADALDVPIAELFAEIE</sequence>
<dbReference type="RefSeq" id="WP_345864286.1">
    <property type="nucleotide sequence ID" value="NZ_JBDIMF010000002.1"/>
</dbReference>
<keyword evidence="3" id="KW-0804">Transcription</keyword>
<dbReference type="PANTHER" id="PTHR46797:SF23">
    <property type="entry name" value="HTH-TYPE TRANSCRIPTIONAL REGULATOR SUTR"/>
    <property type="match status" value="1"/>
</dbReference>
<dbReference type="PANTHER" id="PTHR46797">
    <property type="entry name" value="HTH-TYPE TRANSCRIPTIONAL REGULATOR"/>
    <property type="match status" value="1"/>
</dbReference>
<dbReference type="InterPro" id="IPR001387">
    <property type="entry name" value="Cro/C1-type_HTH"/>
</dbReference>
<feature type="domain" description="HTH cro/C1-type" evidence="4">
    <location>
        <begin position="11"/>
        <end position="65"/>
    </location>
</feature>
<keyword evidence="6" id="KW-1185">Reference proteome</keyword>
<dbReference type="Gene3D" id="1.10.260.40">
    <property type="entry name" value="lambda repressor-like DNA-binding domains"/>
    <property type="match status" value="1"/>
</dbReference>
<dbReference type="Proteomes" id="UP001404104">
    <property type="component" value="Unassembled WGS sequence"/>
</dbReference>
<comment type="caution">
    <text evidence="5">The sequence shown here is derived from an EMBL/GenBank/DDBJ whole genome shotgun (WGS) entry which is preliminary data.</text>
</comment>
<dbReference type="InterPro" id="IPR010982">
    <property type="entry name" value="Lambda_DNA-bd_dom_sf"/>
</dbReference>
<organism evidence="5 6">
    <name type="scientific">Sphingomonas qilianensis</name>
    <dbReference type="NCBI Taxonomy" id="1736690"/>
    <lineage>
        <taxon>Bacteria</taxon>
        <taxon>Pseudomonadati</taxon>
        <taxon>Pseudomonadota</taxon>
        <taxon>Alphaproteobacteria</taxon>
        <taxon>Sphingomonadales</taxon>
        <taxon>Sphingomonadaceae</taxon>
        <taxon>Sphingomonas</taxon>
    </lineage>
</organism>
<name>A0ABU9XTB9_9SPHN</name>
<dbReference type="SMART" id="SM00530">
    <property type="entry name" value="HTH_XRE"/>
    <property type="match status" value="1"/>
</dbReference>
<dbReference type="InterPro" id="IPR050807">
    <property type="entry name" value="TransReg_Diox_bact_type"/>
</dbReference>
<evidence type="ECO:0000256" key="3">
    <source>
        <dbReference type="ARBA" id="ARBA00023163"/>
    </source>
</evidence>
<accession>A0ABU9XTB9</accession>
<evidence type="ECO:0000313" key="6">
    <source>
        <dbReference type="Proteomes" id="UP001404104"/>
    </source>
</evidence>
<keyword evidence="1" id="KW-0805">Transcription regulation</keyword>
<gene>
    <name evidence="5" type="ORF">ABC969_08740</name>
</gene>
<proteinExistence type="predicted"/>
<evidence type="ECO:0000256" key="2">
    <source>
        <dbReference type="ARBA" id="ARBA00023125"/>
    </source>
</evidence>